<evidence type="ECO:0000259" key="3">
    <source>
        <dbReference type="PROSITE" id="PS50977"/>
    </source>
</evidence>
<dbReference type="PROSITE" id="PS50977">
    <property type="entry name" value="HTH_TETR_2"/>
    <property type="match status" value="1"/>
</dbReference>
<comment type="caution">
    <text evidence="4">The sequence shown here is derived from an EMBL/GenBank/DDBJ whole genome shotgun (WGS) entry which is preliminary data.</text>
</comment>
<sequence>MSSLRERRKAETRQLLQRQAIRLFQRDGYDATTMNTVAEAAGVSAMTVYRHFPTKEDLVIWDEYTPVSLDVLVNSPTDDPLVRRIGHALIETATAGTTPDHRDLLLARLQLMVDVPALRARHLDNQYATQNAIVTALCGDDPDPDQEFQTRAISGACLGATHIALVHWARTDGKQHLPTLIREALTATFPADFS</sequence>
<dbReference type="GO" id="GO:0000976">
    <property type="term" value="F:transcription cis-regulatory region binding"/>
    <property type="evidence" value="ECO:0007669"/>
    <property type="project" value="TreeGrafter"/>
</dbReference>
<reference evidence="4 5" key="1">
    <citation type="submission" date="2020-08" db="EMBL/GenBank/DDBJ databases">
        <title>Sequencing the genomes of 1000 actinobacteria strains.</title>
        <authorList>
            <person name="Klenk H.-P."/>
        </authorList>
    </citation>
    <scope>NUCLEOTIDE SEQUENCE [LARGE SCALE GENOMIC DNA]</scope>
    <source>
        <strain evidence="4 5">DSM 28967</strain>
    </source>
</reference>
<keyword evidence="1 2" id="KW-0238">DNA-binding</keyword>
<dbReference type="InterPro" id="IPR050109">
    <property type="entry name" value="HTH-type_TetR-like_transc_reg"/>
</dbReference>
<feature type="domain" description="HTH tetR-type" evidence="3">
    <location>
        <begin position="10"/>
        <end position="70"/>
    </location>
</feature>
<dbReference type="Gene3D" id="1.10.10.60">
    <property type="entry name" value="Homeodomain-like"/>
    <property type="match status" value="1"/>
</dbReference>
<organism evidence="4 5">
    <name type="scientific">Kribbella italica</name>
    <dbReference type="NCBI Taxonomy" id="1540520"/>
    <lineage>
        <taxon>Bacteria</taxon>
        <taxon>Bacillati</taxon>
        <taxon>Actinomycetota</taxon>
        <taxon>Actinomycetes</taxon>
        <taxon>Propionibacteriales</taxon>
        <taxon>Kribbellaceae</taxon>
        <taxon>Kribbella</taxon>
    </lineage>
</organism>
<evidence type="ECO:0000256" key="1">
    <source>
        <dbReference type="ARBA" id="ARBA00023125"/>
    </source>
</evidence>
<name>A0A7W9J851_9ACTN</name>
<dbReference type="Proteomes" id="UP000549971">
    <property type="component" value="Unassembled WGS sequence"/>
</dbReference>
<dbReference type="PANTHER" id="PTHR30055:SF226">
    <property type="entry name" value="HTH-TYPE TRANSCRIPTIONAL REGULATOR PKSA"/>
    <property type="match status" value="1"/>
</dbReference>
<dbReference type="EMBL" id="JACHMY010000001">
    <property type="protein sequence ID" value="MBB5837084.1"/>
    <property type="molecule type" value="Genomic_DNA"/>
</dbReference>
<dbReference type="Pfam" id="PF17754">
    <property type="entry name" value="TetR_C_14"/>
    <property type="match status" value="1"/>
</dbReference>
<dbReference type="GO" id="GO:0003700">
    <property type="term" value="F:DNA-binding transcription factor activity"/>
    <property type="evidence" value="ECO:0007669"/>
    <property type="project" value="TreeGrafter"/>
</dbReference>
<dbReference type="Gene3D" id="1.10.357.10">
    <property type="entry name" value="Tetracycline Repressor, domain 2"/>
    <property type="match status" value="1"/>
</dbReference>
<evidence type="ECO:0000256" key="2">
    <source>
        <dbReference type="PROSITE-ProRule" id="PRU00335"/>
    </source>
</evidence>
<feature type="DNA-binding region" description="H-T-H motif" evidence="2">
    <location>
        <begin position="33"/>
        <end position="52"/>
    </location>
</feature>
<dbReference type="PANTHER" id="PTHR30055">
    <property type="entry name" value="HTH-TYPE TRANSCRIPTIONAL REGULATOR RUTR"/>
    <property type="match status" value="1"/>
</dbReference>
<dbReference type="PRINTS" id="PR00455">
    <property type="entry name" value="HTHTETR"/>
</dbReference>
<accession>A0A7W9J851</accession>
<dbReference type="SUPFAM" id="SSF46689">
    <property type="entry name" value="Homeodomain-like"/>
    <property type="match status" value="1"/>
</dbReference>
<dbReference type="InterPro" id="IPR001647">
    <property type="entry name" value="HTH_TetR"/>
</dbReference>
<keyword evidence="5" id="KW-1185">Reference proteome</keyword>
<dbReference type="RefSeq" id="WP_184796793.1">
    <property type="nucleotide sequence ID" value="NZ_JACHMY010000001.1"/>
</dbReference>
<dbReference type="AlphaFoldDB" id="A0A7W9J851"/>
<dbReference type="InterPro" id="IPR009057">
    <property type="entry name" value="Homeodomain-like_sf"/>
</dbReference>
<protein>
    <submittedName>
        <fullName evidence="4">AcrR family transcriptional regulator</fullName>
    </submittedName>
</protein>
<gene>
    <name evidence="4" type="ORF">HDA39_003818</name>
</gene>
<evidence type="ECO:0000313" key="5">
    <source>
        <dbReference type="Proteomes" id="UP000549971"/>
    </source>
</evidence>
<dbReference type="InterPro" id="IPR041347">
    <property type="entry name" value="MftR_C"/>
</dbReference>
<dbReference type="Pfam" id="PF00440">
    <property type="entry name" value="TetR_N"/>
    <property type="match status" value="1"/>
</dbReference>
<proteinExistence type="predicted"/>
<evidence type="ECO:0000313" key="4">
    <source>
        <dbReference type="EMBL" id="MBB5837084.1"/>
    </source>
</evidence>